<dbReference type="PROSITE" id="PS52016">
    <property type="entry name" value="TONB_DEPENDENT_REC_3"/>
    <property type="match status" value="1"/>
</dbReference>
<evidence type="ECO:0000256" key="2">
    <source>
        <dbReference type="ARBA" id="ARBA00008143"/>
    </source>
</evidence>
<keyword evidence="4 11" id="KW-1134">Transmembrane beta strand</keyword>
<comment type="similarity">
    <text evidence="2">Belongs to the TonB-dependent receptor family. Hemoglobin/haptoglobin binding protein subfamily.</text>
</comment>
<evidence type="ECO:0000256" key="8">
    <source>
        <dbReference type="ARBA" id="ARBA00023136"/>
    </source>
</evidence>
<evidence type="ECO:0000256" key="7">
    <source>
        <dbReference type="ARBA" id="ARBA00023077"/>
    </source>
</evidence>
<evidence type="ECO:0000256" key="5">
    <source>
        <dbReference type="ARBA" id="ARBA00022692"/>
    </source>
</evidence>
<dbReference type="Pfam" id="PF00593">
    <property type="entry name" value="TonB_dep_Rec_b-barrel"/>
    <property type="match status" value="1"/>
</dbReference>
<evidence type="ECO:0000256" key="9">
    <source>
        <dbReference type="ARBA" id="ARBA00023170"/>
    </source>
</evidence>
<dbReference type="InterPro" id="IPR010917">
    <property type="entry name" value="TonB_rcpt_CS"/>
</dbReference>
<evidence type="ECO:0000256" key="11">
    <source>
        <dbReference type="PROSITE-ProRule" id="PRU01360"/>
    </source>
</evidence>
<dbReference type="SUPFAM" id="SSF56935">
    <property type="entry name" value="Porins"/>
    <property type="match status" value="1"/>
</dbReference>
<dbReference type="PANTHER" id="PTHR30069">
    <property type="entry name" value="TONB-DEPENDENT OUTER MEMBRANE RECEPTOR"/>
    <property type="match status" value="1"/>
</dbReference>
<dbReference type="EMBL" id="NFZW01000015">
    <property type="protein sequence ID" value="RFA34613.1"/>
    <property type="molecule type" value="Genomic_DNA"/>
</dbReference>
<evidence type="ECO:0000256" key="12">
    <source>
        <dbReference type="PROSITE-ProRule" id="PRU10144"/>
    </source>
</evidence>
<keyword evidence="3 11" id="KW-0813">Transport</keyword>
<evidence type="ECO:0000259" key="14">
    <source>
        <dbReference type="Pfam" id="PF00593"/>
    </source>
</evidence>
<accession>A0A3E0WQY8</accession>
<keyword evidence="8 11" id="KW-0472">Membrane</keyword>
<proteinExistence type="inferred from homology"/>
<evidence type="ECO:0000256" key="6">
    <source>
        <dbReference type="ARBA" id="ARBA00022729"/>
    </source>
</evidence>
<organism evidence="15 16">
    <name type="scientific">Alkalilimnicola ehrlichii</name>
    <dbReference type="NCBI Taxonomy" id="351052"/>
    <lineage>
        <taxon>Bacteria</taxon>
        <taxon>Pseudomonadati</taxon>
        <taxon>Pseudomonadota</taxon>
        <taxon>Gammaproteobacteria</taxon>
        <taxon>Chromatiales</taxon>
        <taxon>Ectothiorhodospiraceae</taxon>
        <taxon>Alkalilimnicola</taxon>
    </lineage>
</organism>
<keyword evidence="6" id="KW-0732">Signal</keyword>
<keyword evidence="16" id="KW-1185">Reference proteome</keyword>
<keyword evidence="9" id="KW-0675">Receptor</keyword>
<keyword evidence="7" id="KW-0798">TonB box</keyword>
<dbReference type="GO" id="GO:0009279">
    <property type="term" value="C:cell outer membrane"/>
    <property type="evidence" value="ECO:0007669"/>
    <property type="project" value="UniProtKB-SubCell"/>
</dbReference>
<evidence type="ECO:0000256" key="4">
    <source>
        <dbReference type="ARBA" id="ARBA00022452"/>
    </source>
</evidence>
<feature type="short sequence motif" description="TonB C-terminal box" evidence="12">
    <location>
        <begin position="479"/>
        <end position="496"/>
    </location>
</feature>
<dbReference type="Proteomes" id="UP000256763">
    <property type="component" value="Unassembled WGS sequence"/>
</dbReference>
<evidence type="ECO:0000313" key="15">
    <source>
        <dbReference type="EMBL" id="RFA34613.1"/>
    </source>
</evidence>
<name>A0A3E0WQY8_9GAMM</name>
<dbReference type="InterPro" id="IPR000531">
    <property type="entry name" value="Beta-barrel_TonB"/>
</dbReference>
<dbReference type="PROSITE" id="PS01156">
    <property type="entry name" value="TONB_DEPENDENT_REC_2"/>
    <property type="match status" value="1"/>
</dbReference>
<evidence type="ECO:0000256" key="3">
    <source>
        <dbReference type="ARBA" id="ARBA00022448"/>
    </source>
</evidence>
<keyword evidence="10 11" id="KW-0998">Cell outer membrane</keyword>
<keyword evidence="5 11" id="KW-0812">Transmembrane</keyword>
<dbReference type="Gene3D" id="2.40.170.20">
    <property type="entry name" value="TonB-dependent receptor, beta-barrel domain"/>
    <property type="match status" value="1"/>
</dbReference>
<feature type="region of interest" description="Disordered" evidence="13">
    <location>
        <begin position="156"/>
        <end position="182"/>
    </location>
</feature>
<feature type="domain" description="TonB-dependent receptor-like beta-barrel" evidence="14">
    <location>
        <begin position="27"/>
        <end position="463"/>
    </location>
</feature>
<reference evidence="16" key="1">
    <citation type="submission" date="2017-05" db="EMBL/GenBank/DDBJ databases">
        <authorList>
            <person name="Sharma S."/>
            <person name="Sidhu C."/>
            <person name="Pinnaka A.K."/>
        </authorList>
    </citation>
    <scope>NUCLEOTIDE SEQUENCE [LARGE SCALE GENOMIC DNA]</scope>
    <source>
        <strain evidence="16">AK93</strain>
    </source>
</reference>
<evidence type="ECO:0000256" key="13">
    <source>
        <dbReference type="SAM" id="MobiDB-lite"/>
    </source>
</evidence>
<protein>
    <recommendedName>
        <fullName evidence="14">TonB-dependent receptor-like beta-barrel domain-containing protein</fullName>
    </recommendedName>
</protein>
<dbReference type="GO" id="GO:0015344">
    <property type="term" value="F:siderophore uptake transmembrane transporter activity"/>
    <property type="evidence" value="ECO:0007669"/>
    <property type="project" value="TreeGrafter"/>
</dbReference>
<sequence length="496" mass="55583">MEVDDYRTPDGTEPHTGFNRQALGLNYRLRTGNQGMLEFTAQQQIDEDVWYPGSRQAHNHPAVGHTVLRSPEQERTLYEAAYEHRFGGTAEPVLRASIYQQEVHRLIRGYSEGHNRDIVRTDVTFSTLGSRLNLNFAPGERHVVSLGLDAWEMQGDPKRYQDRPTLQPPNPNDPFADAQRNDPFSDGRIQAIGVYLQDEILFDSWTFKAGARFDRIAGDAAESGNPNPEDLEHTATTLSWSLGGVYHLAPALNPYANLGRAYRAADMRERFEWAPRGDGHFHQGNPQLDPEVSTTLELGIKGATPNTRYAVAAFHSRIDDYITGRVTDQTHPQLGLPIKRTENLAEVTLTGLEAEFERRLVGHYLAFGYFTYLRGENKHDSEPLAEVPPREATMGLRYAPPRGFNWDAAVRTVARQDRIGSQLTNNTEDETRGFTTVDVGMGYRFGPLLGLSQGQLRFAVANLLDESYHEHLTAGRSGEEPNAPGRNLQLTLNAAF</sequence>
<dbReference type="GO" id="GO:0044718">
    <property type="term" value="P:siderophore transmembrane transport"/>
    <property type="evidence" value="ECO:0007669"/>
    <property type="project" value="TreeGrafter"/>
</dbReference>
<dbReference type="InterPro" id="IPR039426">
    <property type="entry name" value="TonB-dep_rcpt-like"/>
</dbReference>
<comment type="subcellular location">
    <subcellularLocation>
        <location evidence="1 11">Cell outer membrane</location>
        <topology evidence="1 11">Multi-pass membrane protein</topology>
    </subcellularLocation>
</comment>
<dbReference type="AlphaFoldDB" id="A0A3E0WQY8"/>
<evidence type="ECO:0000256" key="10">
    <source>
        <dbReference type="ARBA" id="ARBA00023237"/>
    </source>
</evidence>
<evidence type="ECO:0000256" key="1">
    <source>
        <dbReference type="ARBA" id="ARBA00004571"/>
    </source>
</evidence>
<dbReference type="RefSeq" id="WP_116302808.1">
    <property type="nucleotide sequence ID" value="NZ_NFZV01000014.1"/>
</dbReference>
<dbReference type="OrthoDB" id="9815954at2"/>
<evidence type="ECO:0000313" key="16">
    <source>
        <dbReference type="Proteomes" id="UP000256763"/>
    </source>
</evidence>
<dbReference type="PANTHER" id="PTHR30069:SF29">
    <property type="entry name" value="HEMOGLOBIN AND HEMOGLOBIN-HAPTOGLOBIN-BINDING PROTEIN 1-RELATED"/>
    <property type="match status" value="1"/>
</dbReference>
<dbReference type="InterPro" id="IPR036942">
    <property type="entry name" value="Beta-barrel_TonB_sf"/>
</dbReference>
<gene>
    <name evidence="15" type="ORF">CAL65_14710</name>
</gene>
<comment type="caution">
    <text evidence="15">The sequence shown here is derived from an EMBL/GenBank/DDBJ whole genome shotgun (WGS) entry which is preliminary data.</text>
</comment>